<reference evidence="2 3" key="1">
    <citation type="submission" date="2019-02" db="EMBL/GenBank/DDBJ databases">
        <title>Deep-cultivation of Planctomycetes and their phenomic and genomic characterization uncovers novel biology.</title>
        <authorList>
            <person name="Wiegand S."/>
            <person name="Jogler M."/>
            <person name="Boedeker C."/>
            <person name="Pinto D."/>
            <person name="Vollmers J."/>
            <person name="Rivas-Marin E."/>
            <person name="Kohn T."/>
            <person name="Peeters S.H."/>
            <person name="Heuer A."/>
            <person name="Rast P."/>
            <person name="Oberbeckmann S."/>
            <person name="Bunk B."/>
            <person name="Jeske O."/>
            <person name="Meyerdierks A."/>
            <person name="Storesund J.E."/>
            <person name="Kallscheuer N."/>
            <person name="Luecker S."/>
            <person name="Lage O.M."/>
            <person name="Pohl T."/>
            <person name="Merkel B.J."/>
            <person name="Hornburger P."/>
            <person name="Mueller R.-W."/>
            <person name="Bruemmer F."/>
            <person name="Labrenz M."/>
            <person name="Spormann A.M."/>
            <person name="Op den Camp H."/>
            <person name="Overmann J."/>
            <person name="Amann R."/>
            <person name="Jetten M.S.M."/>
            <person name="Mascher T."/>
            <person name="Medema M.H."/>
            <person name="Devos D.P."/>
            <person name="Kaster A.-K."/>
            <person name="Ovreas L."/>
            <person name="Rohde M."/>
            <person name="Galperin M.Y."/>
            <person name="Jogler C."/>
        </authorList>
    </citation>
    <scope>NUCLEOTIDE SEQUENCE [LARGE SCALE GENOMIC DNA]</scope>
    <source>
        <strain evidence="2 3">ETA_A1</strain>
    </source>
</reference>
<protein>
    <submittedName>
        <fullName evidence="2">Leucine Rich repeats (2 copies)</fullName>
    </submittedName>
</protein>
<dbReference type="PANTHER" id="PTHR13318:SF105">
    <property type="entry name" value="F-BOX_LRR-REPEAT PROTEIN 3"/>
    <property type="match status" value="1"/>
</dbReference>
<feature type="domain" description="Sulfatase-modifying factor enzyme-like" evidence="1">
    <location>
        <begin position="36"/>
        <end position="105"/>
    </location>
</feature>
<dbReference type="GO" id="GO:0031146">
    <property type="term" value="P:SCF-dependent proteasomal ubiquitin-dependent protein catabolic process"/>
    <property type="evidence" value="ECO:0007669"/>
    <property type="project" value="TreeGrafter"/>
</dbReference>
<dbReference type="Proteomes" id="UP000319576">
    <property type="component" value="Chromosome"/>
</dbReference>
<keyword evidence="3" id="KW-1185">Reference proteome</keyword>
<dbReference type="Gene3D" id="3.90.1580.10">
    <property type="entry name" value="paralog of FGE (formylglycine-generating enzyme)"/>
    <property type="match status" value="1"/>
</dbReference>
<dbReference type="EMBL" id="CP036273">
    <property type="protein sequence ID" value="QDU21953.1"/>
    <property type="molecule type" value="Genomic_DNA"/>
</dbReference>
<dbReference type="InterPro" id="IPR042095">
    <property type="entry name" value="SUMF_sf"/>
</dbReference>
<organism evidence="2 3">
    <name type="scientific">Urbifossiella limnaea</name>
    <dbReference type="NCBI Taxonomy" id="2528023"/>
    <lineage>
        <taxon>Bacteria</taxon>
        <taxon>Pseudomonadati</taxon>
        <taxon>Planctomycetota</taxon>
        <taxon>Planctomycetia</taxon>
        <taxon>Gemmatales</taxon>
        <taxon>Gemmataceae</taxon>
        <taxon>Urbifossiella</taxon>
    </lineage>
</organism>
<dbReference type="OrthoDB" id="221884at2"/>
<dbReference type="PANTHER" id="PTHR13318">
    <property type="entry name" value="PARTNER OF PAIRED, ISOFORM B-RELATED"/>
    <property type="match status" value="1"/>
</dbReference>
<evidence type="ECO:0000313" key="3">
    <source>
        <dbReference type="Proteomes" id="UP000319576"/>
    </source>
</evidence>
<proteinExistence type="predicted"/>
<dbReference type="InterPro" id="IPR005532">
    <property type="entry name" value="SUMF_dom"/>
</dbReference>
<name>A0A517XWS4_9BACT</name>
<dbReference type="InterPro" id="IPR032675">
    <property type="entry name" value="LRR_dom_sf"/>
</dbReference>
<sequence>MADKGDSAFDFYLTKPTNTLLSEQANIIKLGIGLNRTCRVGSYQANKLGLHDMHGNVWEWCEDVVNTTSRVHLGDAWPHEGCRANSRYWSPQSNREFDLGLRLARVPSGALSLETKMPPVAVAPFTDADVQRIAARPAEQQVEEVRKELMQRNPGFDGKVGHKIEDGVVAELRIVTDKVTDIAPIRVFSALQMLDLSGTAHREEKGPLTDLTPLAGMNLAGLTKLDLSGTEVGDAGLVHFKGCKKLTALQLRGTPVTDAGLAHFEDCKELQVLNLGWTRVGDAGLAHFKDCKNLKGLALNWAAEVTDAGLAHFKGCSDLTTLLVDHTKVTDLSLLRGMPLKELSCDFRPERDAEILRSIRTLETINGKPAAEFWKEFQKE</sequence>
<dbReference type="InterPro" id="IPR001611">
    <property type="entry name" value="Leu-rich_rpt"/>
</dbReference>
<dbReference type="InterPro" id="IPR016187">
    <property type="entry name" value="CTDL_fold"/>
</dbReference>
<dbReference type="Gene3D" id="3.80.10.10">
    <property type="entry name" value="Ribonuclease Inhibitor"/>
    <property type="match status" value="1"/>
</dbReference>
<dbReference type="Pfam" id="PF03781">
    <property type="entry name" value="FGE-sulfatase"/>
    <property type="match status" value="1"/>
</dbReference>
<accession>A0A517XWS4</accession>
<evidence type="ECO:0000259" key="1">
    <source>
        <dbReference type="Pfam" id="PF03781"/>
    </source>
</evidence>
<dbReference type="KEGG" id="uli:ETAA1_39270"/>
<dbReference type="SUPFAM" id="SSF56436">
    <property type="entry name" value="C-type lectin-like"/>
    <property type="match status" value="1"/>
</dbReference>
<dbReference type="Pfam" id="PF13516">
    <property type="entry name" value="LRR_6"/>
    <property type="match status" value="3"/>
</dbReference>
<dbReference type="AlphaFoldDB" id="A0A517XWS4"/>
<dbReference type="SUPFAM" id="SSF52047">
    <property type="entry name" value="RNI-like"/>
    <property type="match status" value="1"/>
</dbReference>
<dbReference type="GO" id="GO:0019005">
    <property type="term" value="C:SCF ubiquitin ligase complex"/>
    <property type="evidence" value="ECO:0007669"/>
    <property type="project" value="TreeGrafter"/>
</dbReference>
<gene>
    <name evidence="2" type="ORF">ETAA1_39270</name>
</gene>
<evidence type="ECO:0000313" key="2">
    <source>
        <dbReference type="EMBL" id="QDU21953.1"/>
    </source>
</evidence>